<dbReference type="InterPro" id="IPR050680">
    <property type="entry name" value="YpeA/RimI_acetyltransf"/>
</dbReference>
<dbReference type="InterPro" id="IPR016181">
    <property type="entry name" value="Acyl_CoA_acyltransferase"/>
</dbReference>
<gene>
    <name evidence="7" type="primary">rimI</name>
    <name evidence="7" type="ORF">CPA45_16540</name>
</gene>
<evidence type="ECO:0000256" key="2">
    <source>
        <dbReference type="ARBA" id="ARBA00022490"/>
    </source>
</evidence>
<dbReference type="NCBIfam" id="TIGR01575">
    <property type="entry name" value="rimI"/>
    <property type="match status" value="1"/>
</dbReference>
<dbReference type="AlphaFoldDB" id="A0A2A4HHT6"/>
<dbReference type="InterPro" id="IPR006464">
    <property type="entry name" value="AcTrfase_RimI/Ard1"/>
</dbReference>
<keyword evidence="2 5" id="KW-0963">Cytoplasm</keyword>
<sequence>MISQLTPAHAALLHALEAKANSGASPQQLVDALGDPNTQVVGHWQQNVLTGYAIVMRLPFDAELQAIGVLPACQGQGIGQQLLGEVIACAQQWQSERLLLEVRASNQRAIRLYLQQGFHEDGRRRGYYPAALGTAGREDALLMSLSC</sequence>
<dbReference type="RefSeq" id="WP_096653411.1">
    <property type="nucleotide sequence ID" value="NZ_NWUX01000018.1"/>
</dbReference>
<dbReference type="EC" id="2.3.1.266" evidence="5"/>
<comment type="function">
    <text evidence="5">Acetylates the N-terminal alanine of ribosomal protein bS18.</text>
</comment>
<accession>A0A2A4HHT6</accession>
<comment type="caution">
    <text evidence="7">The sequence shown here is derived from an EMBL/GenBank/DDBJ whole genome shotgun (WGS) entry which is preliminary data.</text>
</comment>
<dbReference type="GO" id="GO:0008999">
    <property type="term" value="F:protein-N-terminal-alanine acetyltransferase activity"/>
    <property type="evidence" value="ECO:0007669"/>
    <property type="project" value="UniProtKB-EC"/>
</dbReference>
<name>A0A2A4HHT6_9GAMM</name>
<evidence type="ECO:0000313" key="8">
    <source>
        <dbReference type="Proteomes" id="UP000218677"/>
    </source>
</evidence>
<reference evidence="8" key="1">
    <citation type="submission" date="2017-09" db="EMBL/GenBank/DDBJ databases">
        <authorList>
            <person name="Cho G.-S."/>
            <person name="Oguntoyinbo F.A."/>
            <person name="Cnockaert M."/>
            <person name="Kabisch J."/>
            <person name="Neve H."/>
            <person name="Bockelmann W."/>
            <person name="Wenning M."/>
            <person name="Franz C.M."/>
            <person name="Vandamme P."/>
        </authorList>
    </citation>
    <scope>NUCLEOTIDE SEQUENCE [LARGE SCALE GENOMIC DNA]</scope>
    <source>
        <strain evidence="8">MBT G8648</strain>
    </source>
</reference>
<keyword evidence="3 7" id="KW-0808">Transferase</keyword>
<evidence type="ECO:0000313" key="7">
    <source>
        <dbReference type="EMBL" id="PCF94482.1"/>
    </source>
</evidence>
<dbReference type="InterPro" id="IPR000182">
    <property type="entry name" value="GNAT_dom"/>
</dbReference>
<evidence type="ECO:0000256" key="3">
    <source>
        <dbReference type="ARBA" id="ARBA00022679"/>
    </source>
</evidence>
<keyword evidence="8" id="KW-1185">Reference proteome</keyword>
<evidence type="ECO:0000256" key="4">
    <source>
        <dbReference type="ARBA" id="ARBA00023315"/>
    </source>
</evidence>
<dbReference type="Pfam" id="PF00583">
    <property type="entry name" value="Acetyltransf_1"/>
    <property type="match status" value="1"/>
</dbReference>
<organism evidence="7 8">
    <name type="scientific">Vreelandella nigrificans</name>
    <dbReference type="NCBI Taxonomy" id="2042704"/>
    <lineage>
        <taxon>Bacteria</taxon>
        <taxon>Pseudomonadati</taxon>
        <taxon>Pseudomonadota</taxon>
        <taxon>Gammaproteobacteria</taxon>
        <taxon>Oceanospirillales</taxon>
        <taxon>Halomonadaceae</taxon>
        <taxon>Vreelandella</taxon>
    </lineage>
</organism>
<evidence type="ECO:0000256" key="1">
    <source>
        <dbReference type="ARBA" id="ARBA00005395"/>
    </source>
</evidence>
<proteinExistence type="inferred from homology"/>
<dbReference type="PANTHER" id="PTHR43420">
    <property type="entry name" value="ACETYLTRANSFERASE"/>
    <property type="match status" value="1"/>
</dbReference>
<dbReference type="PROSITE" id="PS51186">
    <property type="entry name" value="GNAT"/>
    <property type="match status" value="1"/>
</dbReference>
<evidence type="ECO:0000256" key="5">
    <source>
        <dbReference type="RuleBase" id="RU363094"/>
    </source>
</evidence>
<dbReference type="SUPFAM" id="SSF55729">
    <property type="entry name" value="Acyl-CoA N-acyltransferases (Nat)"/>
    <property type="match status" value="1"/>
</dbReference>
<dbReference type="OrthoDB" id="9796919at2"/>
<comment type="similarity">
    <text evidence="1 5">Belongs to the acetyltransferase family. RimI subfamily.</text>
</comment>
<feature type="domain" description="N-acetyltransferase" evidence="6">
    <location>
        <begin position="1"/>
        <end position="147"/>
    </location>
</feature>
<dbReference type="PANTHER" id="PTHR43420:SF12">
    <property type="entry name" value="N-ACETYLTRANSFERASE DOMAIN-CONTAINING PROTEIN"/>
    <property type="match status" value="1"/>
</dbReference>
<dbReference type="GO" id="GO:0005737">
    <property type="term" value="C:cytoplasm"/>
    <property type="evidence" value="ECO:0007669"/>
    <property type="project" value="UniProtKB-SubCell"/>
</dbReference>
<protein>
    <recommendedName>
        <fullName evidence="5">[Ribosomal protein bS18]-alanine N-acetyltransferase</fullName>
        <ecNumber evidence="5">2.3.1.266</ecNumber>
    </recommendedName>
</protein>
<keyword evidence="4" id="KW-0012">Acyltransferase</keyword>
<dbReference type="CDD" id="cd04301">
    <property type="entry name" value="NAT_SF"/>
    <property type="match status" value="1"/>
</dbReference>
<comment type="subcellular location">
    <subcellularLocation>
        <location evidence="5">Cytoplasm</location>
    </subcellularLocation>
</comment>
<dbReference type="EMBL" id="NWUX01000018">
    <property type="protein sequence ID" value="PCF94482.1"/>
    <property type="molecule type" value="Genomic_DNA"/>
</dbReference>
<dbReference type="Proteomes" id="UP000218677">
    <property type="component" value="Unassembled WGS sequence"/>
</dbReference>
<comment type="catalytic activity">
    <reaction evidence="5">
        <text>N-terminal L-alanyl-[ribosomal protein bS18] + acetyl-CoA = N-terminal N(alpha)-acetyl-L-alanyl-[ribosomal protein bS18] + CoA + H(+)</text>
        <dbReference type="Rhea" id="RHEA:43756"/>
        <dbReference type="Rhea" id="RHEA-COMP:10676"/>
        <dbReference type="Rhea" id="RHEA-COMP:10677"/>
        <dbReference type="ChEBI" id="CHEBI:15378"/>
        <dbReference type="ChEBI" id="CHEBI:57287"/>
        <dbReference type="ChEBI" id="CHEBI:57288"/>
        <dbReference type="ChEBI" id="CHEBI:64718"/>
        <dbReference type="ChEBI" id="CHEBI:83683"/>
        <dbReference type="EC" id="2.3.1.266"/>
    </reaction>
</comment>
<dbReference type="Gene3D" id="3.40.630.30">
    <property type="match status" value="1"/>
</dbReference>
<evidence type="ECO:0000259" key="6">
    <source>
        <dbReference type="PROSITE" id="PS51186"/>
    </source>
</evidence>